<dbReference type="GeneID" id="105158077"/>
<dbReference type="PANTHER" id="PTHR38398">
    <property type="entry name" value="EXPRESSED PROTEIN"/>
    <property type="match status" value="1"/>
</dbReference>
<dbReference type="OrthoDB" id="693735at2759"/>
<dbReference type="RefSeq" id="XP_011073005.1">
    <property type="nucleotide sequence ID" value="XM_011074703.2"/>
</dbReference>
<dbReference type="AlphaFoldDB" id="A0A6I9SSL9"/>
<dbReference type="Proteomes" id="UP000504604">
    <property type="component" value="Linkage group LG3"/>
</dbReference>
<evidence type="ECO:0000313" key="2">
    <source>
        <dbReference type="Proteomes" id="UP000504604"/>
    </source>
</evidence>
<proteinExistence type="predicted"/>
<organism evidence="2 3">
    <name type="scientific">Sesamum indicum</name>
    <name type="common">Oriental sesame</name>
    <name type="synonym">Sesamum orientale</name>
    <dbReference type="NCBI Taxonomy" id="4182"/>
    <lineage>
        <taxon>Eukaryota</taxon>
        <taxon>Viridiplantae</taxon>
        <taxon>Streptophyta</taxon>
        <taxon>Embryophyta</taxon>
        <taxon>Tracheophyta</taxon>
        <taxon>Spermatophyta</taxon>
        <taxon>Magnoliopsida</taxon>
        <taxon>eudicotyledons</taxon>
        <taxon>Gunneridae</taxon>
        <taxon>Pentapetalae</taxon>
        <taxon>asterids</taxon>
        <taxon>lamiids</taxon>
        <taxon>Lamiales</taxon>
        <taxon>Pedaliaceae</taxon>
        <taxon>Sesamum</taxon>
    </lineage>
</organism>
<dbReference type="KEGG" id="sind:105158077"/>
<reference evidence="3" key="1">
    <citation type="submission" date="2025-08" db="UniProtKB">
        <authorList>
            <consortium name="RefSeq"/>
        </authorList>
    </citation>
    <scope>IDENTIFICATION</scope>
</reference>
<protein>
    <submittedName>
        <fullName evidence="3">Uncharacterized protein LOC105158077</fullName>
    </submittedName>
</protein>
<gene>
    <name evidence="3" type="primary">LOC105158077</name>
</gene>
<evidence type="ECO:0000313" key="3">
    <source>
        <dbReference type="RefSeq" id="XP_011073005.1"/>
    </source>
</evidence>
<keyword evidence="2" id="KW-1185">Reference proteome</keyword>
<evidence type="ECO:0000256" key="1">
    <source>
        <dbReference type="SAM" id="MobiDB-lite"/>
    </source>
</evidence>
<feature type="region of interest" description="Disordered" evidence="1">
    <location>
        <begin position="1"/>
        <end position="21"/>
    </location>
</feature>
<name>A0A6I9SSL9_SESIN</name>
<dbReference type="FunCoup" id="A0A6I9SSL9">
    <property type="interactions" value="23"/>
</dbReference>
<accession>A0A6I9SSL9</accession>
<sequence>MVSKVEAAMKERQQEVMKGRESYQQQLQKQIAHCNKGKSTKFKRSTSNLEEDGVSAAILLLACIACTPPSP</sequence>
<dbReference type="Gramene" id="SIN_1017320.t">
    <property type="protein sequence ID" value="SIN_1017320.t.cds1"/>
    <property type="gene ID" value="SIN_1017320"/>
</dbReference>
<dbReference type="InParanoid" id="A0A6I9SSL9"/>
<feature type="compositionally biased region" description="Basic and acidic residues" evidence="1">
    <location>
        <begin position="7"/>
        <end position="21"/>
    </location>
</feature>
<dbReference type="PANTHER" id="PTHR38398:SF1">
    <property type="entry name" value="EXPRESSED PROTEIN"/>
    <property type="match status" value="1"/>
</dbReference>